<gene>
    <name evidence="2" type="primary">LOC117570682</name>
</gene>
<accession>A0A6P8YQL6</accession>
<evidence type="ECO:0000313" key="2">
    <source>
        <dbReference type="RefSeq" id="XP_034108372.1"/>
    </source>
</evidence>
<dbReference type="GeneID" id="117570682"/>
<name>A0A6P8YQL6_DROAB</name>
<organism evidence="1 2">
    <name type="scientific">Drosophila albomicans</name>
    <name type="common">Fruit fly</name>
    <dbReference type="NCBI Taxonomy" id="7291"/>
    <lineage>
        <taxon>Eukaryota</taxon>
        <taxon>Metazoa</taxon>
        <taxon>Ecdysozoa</taxon>
        <taxon>Arthropoda</taxon>
        <taxon>Hexapoda</taxon>
        <taxon>Insecta</taxon>
        <taxon>Pterygota</taxon>
        <taxon>Neoptera</taxon>
        <taxon>Endopterygota</taxon>
        <taxon>Diptera</taxon>
        <taxon>Brachycera</taxon>
        <taxon>Muscomorpha</taxon>
        <taxon>Ephydroidea</taxon>
        <taxon>Drosophilidae</taxon>
        <taxon>Drosophila</taxon>
    </lineage>
</organism>
<dbReference type="Proteomes" id="UP000515160">
    <property type="component" value="Chromosome 3"/>
</dbReference>
<dbReference type="AlphaFoldDB" id="A0A6P8YQL6"/>
<keyword evidence="1" id="KW-1185">Reference proteome</keyword>
<protein>
    <submittedName>
        <fullName evidence="2">Uncharacterized protein LOC117570682</fullName>
    </submittedName>
</protein>
<dbReference type="RefSeq" id="XP_034108372.1">
    <property type="nucleotide sequence ID" value="XM_034252481.2"/>
</dbReference>
<dbReference type="OrthoDB" id="8032356at2759"/>
<proteinExistence type="predicted"/>
<evidence type="ECO:0000313" key="1">
    <source>
        <dbReference type="Proteomes" id="UP000515160"/>
    </source>
</evidence>
<sequence>MEDIFSMECVPKEMQAITTLSELQSLPCEDVVDRVSQQTALEICKRSLDDLSAKHVELLSLWLTKLLKAYFSKTVCCIAAFKCLYVWFTKLKDEVTSENKTGCDNFYKLLTDALDFAEWAKGKLAKISERLGHATAYFLLFIVNTCLQQSIEKDMQALKEHETLAIKLHVTVLALLKEITKNANTIHARITPMLQQLIVITDFLYAKMSHWNAFVNTSKTMTNICKHYSNYADLSQSTPEWLRETLLHICDTALNIQELAKEDGSVEYLKVIQVYMIMLHNLLDCGVKHLDKTVLDSITLLLIGGEFLSSCDLHKEMPKQLLLLPYVMTVYGLIYKLEDFQNYLLRCLADQENKTNNYTKLCLNYTTAVVLDDAEITPLTIKVVQNLFEYLLKNSRNFVNAAHYDRMLQTFGSLLHISHSVALFKFFSAGIFQEDLMKQQVCADVLMLFFHLEETSKNWKSADIAQASEYYRICNNSYAMFSQNTSQWHVQRILKYFHKLERKEAPLFNLRNYNYLHCVSPRAEPDQRMWMMRLQRLLMSPFSDIEQYYEMLALMELLATDSNNCLHLLPDSVKNIINRGKCQLLRKIYFKLAFQSNQLTRKRLLQDAMPTQDNVNNSWHLQKLLYAGQCSDDKEFKSLASMRTISADLLPILSALQLAQFSDQGASGPENNLYEWDYKRTEKHRCNFGGQKRKRSNQRKDLIRQIERNTNELLDYANEFDASDLQQLGQIIKNMNQFSLT</sequence>
<reference evidence="2" key="1">
    <citation type="submission" date="2025-08" db="UniProtKB">
        <authorList>
            <consortium name="RefSeq"/>
        </authorList>
    </citation>
    <scope>IDENTIFICATION</scope>
    <source>
        <strain evidence="2">15112-1751.03</strain>
        <tissue evidence="2">Whole Adult</tissue>
    </source>
</reference>